<name>A0ABV4XBN1_9CYAN</name>
<dbReference type="Proteomes" id="UP001576774">
    <property type="component" value="Unassembled WGS sequence"/>
</dbReference>
<proteinExistence type="predicted"/>
<keyword evidence="2" id="KW-1133">Transmembrane helix</keyword>
<feature type="transmembrane region" description="Helical" evidence="2">
    <location>
        <begin position="6"/>
        <end position="24"/>
    </location>
</feature>
<dbReference type="Pfam" id="PF07444">
    <property type="entry name" value="Ycf66_N"/>
    <property type="match status" value="1"/>
</dbReference>
<dbReference type="RefSeq" id="WP_413273220.1">
    <property type="nucleotide sequence ID" value="NZ_JBHFNQ010000198.1"/>
</dbReference>
<evidence type="ECO:0000256" key="1">
    <source>
        <dbReference type="SAM" id="MobiDB-lite"/>
    </source>
</evidence>
<comment type="caution">
    <text evidence="3">The sequence shown here is derived from an EMBL/GenBank/DDBJ whole genome shotgun (WGS) entry which is preliminary data.</text>
</comment>
<accession>A0ABV4XBN1</accession>
<feature type="transmembrane region" description="Helical" evidence="2">
    <location>
        <begin position="33"/>
        <end position="53"/>
    </location>
</feature>
<evidence type="ECO:0000313" key="3">
    <source>
        <dbReference type="EMBL" id="MFB2880195.1"/>
    </source>
</evidence>
<gene>
    <name evidence="3" type="ORF">ACE1CC_25375</name>
</gene>
<dbReference type="InterPro" id="IPR010004">
    <property type="entry name" value="Uncharacterised_Ycf66"/>
</dbReference>
<evidence type="ECO:0000313" key="4">
    <source>
        <dbReference type="Proteomes" id="UP001576774"/>
    </source>
</evidence>
<feature type="compositionally biased region" description="Low complexity" evidence="1">
    <location>
        <begin position="150"/>
        <end position="168"/>
    </location>
</feature>
<organism evidence="3 4">
    <name type="scientific">Floridaenema aerugineum BLCC-F46</name>
    <dbReference type="NCBI Taxonomy" id="3153654"/>
    <lineage>
        <taxon>Bacteria</taxon>
        <taxon>Bacillati</taxon>
        <taxon>Cyanobacteriota</taxon>
        <taxon>Cyanophyceae</taxon>
        <taxon>Oscillatoriophycideae</taxon>
        <taxon>Aerosakkonematales</taxon>
        <taxon>Aerosakkonemataceae</taxon>
        <taxon>Floridanema</taxon>
        <taxon>Floridanema aerugineum</taxon>
    </lineage>
</organism>
<keyword evidence="2" id="KW-0472">Membrane</keyword>
<reference evidence="3 4" key="1">
    <citation type="submission" date="2024-09" db="EMBL/GenBank/DDBJ databases">
        <title>Floridaenema gen nov. (Aerosakkonemataceae, Aerosakkonematales ord. nov., Cyanobacteria) from benthic tropical and subtropical fresh waters, with the description of four new species.</title>
        <authorList>
            <person name="Moretto J.A."/>
            <person name="Berthold D.E."/>
            <person name="Lefler F.W."/>
            <person name="Huang I.-S."/>
            <person name="Laughinghouse H. IV."/>
        </authorList>
    </citation>
    <scope>NUCLEOTIDE SEQUENCE [LARGE SCALE GENOMIC DNA]</scope>
    <source>
        <strain evidence="3 4">BLCC-F46</strain>
    </source>
</reference>
<keyword evidence="4" id="KW-1185">Reference proteome</keyword>
<protein>
    <submittedName>
        <fullName evidence="3">Ycf66 family protein</fullName>
    </submittedName>
</protein>
<evidence type="ECO:0000256" key="2">
    <source>
        <dbReference type="SAM" id="Phobius"/>
    </source>
</evidence>
<sequence>MLAYILALVVGTGSLGIYLAAFFLPEIHRKSDFYWSGVGLFYALVLWICAGRITGGVLLGQVASVALLGWFGWQTLTLRRELTPKAQQTELPSTEEATEKVLSEAKHLTENLKSQASKVSLPQGVSQLPQKLIGLFAGGKPKTAKPPKVKPTVTPPAASSAAGVTTPPKAEVTITEITPANPQPELDVTLNVETTSSETPELVRPNPPDPKLVEEAVEDAEAKNLPSSPPSPFDKIEKSGS</sequence>
<dbReference type="EMBL" id="JBHFNQ010000198">
    <property type="protein sequence ID" value="MFB2880195.1"/>
    <property type="molecule type" value="Genomic_DNA"/>
</dbReference>
<feature type="region of interest" description="Disordered" evidence="1">
    <location>
        <begin position="139"/>
        <end position="241"/>
    </location>
</feature>
<keyword evidence="2" id="KW-0812">Transmembrane</keyword>
<feature type="transmembrane region" description="Helical" evidence="2">
    <location>
        <begin position="59"/>
        <end position="78"/>
    </location>
</feature>